<evidence type="ECO:0000313" key="3">
    <source>
        <dbReference type="EMBL" id="ARM83334.1"/>
    </source>
</evidence>
<dbReference type="RefSeq" id="WP_085681969.1">
    <property type="nucleotide sequence ID" value="NZ_CP020931.1"/>
</dbReference>
<protein>
    <recommendedName>
        <fullName evidence="5">DUF3750 domain-containing protein</fullName>
    </recommendedName>
</protein>
<name>A0A1W6K7D1_9GAMM</name>
<dbReference type="Pfam" id="PF12570">
    <property type="entry name" value="DUF3750"/>
    <property type="match status" value="1"/>
</dbReference>
<sequence length="285" mass="30828">MKTFKRCFIGFTLTLSLLLAGPLFLAACAGLQDSGSWRTADRSSAGIAPRPEQEQAAVVQVYGARAYNWRGYFSLHTWISTKEAGADGYYVHEVTGWRHYVVQSRPDDPDRAWYGAPPTLIADIRGEQAERIIDQLNEVIDRYPYPTEYTAWPGPNSNTFVAWVIRQIPEMDVALPNHAIGKDYLGNGVVSEVPGGSGYQLSLGGYFGILAGVREGLELNILGLSMGINPLALGIKLPGVGELAFRSTNPMHEPSGSNSEPETDAVPQTGAAEAAEAGQVSQKTL</sequence>
<feature type="chain" id="PRO_5012664530" description="DUF3750 domain-containing protein" evidence="2">
    <location>
        <begin position="27"/>
        <end position="285"/>
    </location>
</feature>
<keyword evidence="2" id="KW-0732">Signal</keyword>
<gene>
    <name evidence="3" type="ORF">MARSALSMR5_01242</name>
</gene>
<dbReference type="AlphaFoldDB" id="A0A1W6K7D1"/>
<dbReference type="InterPro" id="IPR022224">
    <property type="entry name" value="DUF3750"/>
</dbReference>
<proteinExistence type="predicted"/>
<evidence type="ECO:0008006" key="5">
    <source>
        <dbReference type="Google" id="ProtNLM"/>
    </source>
</evidence>
<dbReference type="GeneID" id="77255212"/>
<evidence type="ECO:0000256" key="2">
    <source>
        <dbReference type="SAM" id="SignalP"/>
    </source>
</evidence>
<reference evidence="3 4" key="1">
    <citation type="submission" date="2017-04" db="EMBL/GenBank/DDBJ databases">
        <title>Genome Sequence of Marinobacter salarius strain SMR5 Isolated from a culture of the Diatom Skeletonema marinoi.</title>
        <authorList>
            <person name="Topel M."/>
            <person name="Pinder M.I.M."/>
            <person name="Johansson O.N."/>
            <person name="Kourtchenko O."/>
            <person name="Godhe A."/>
            <person name="Clarke A.K."/>
        </authorList>
    </citation>
    <scope>NUCLEOTIDE SEQUENCE [LARGE SCALE GENOMIC DNA]</scope>
    <source>
        <strain evidence="3 4">SMR5</strain>
    </source>
</reference>
<dbReference type="EMBL" id="CP020931">
    <property type="protein sequence ID" value="ARM83334.1"/>
    <property type="molecule type" value="Genomic_DNA"/>
</dbReference>
<dbReference type="Proteomes" id="UP000193100">
    <property type="component" value="Chromosome"/>
</dbReference>
<organism evidence="3 4">
    <name type="scientific">Marinobacter salarius</name>
    <dbReference type="NCBI Taxonomy" id="1420917"/>
    <lineage>
        <taxon>Bacteria</taxon>
        <taxon>Pseudomonadati</taxon>
        <taxon>Pseudomonadota</taxon>
        <taxon>Gammaproteobacteria</taxon>
        <taxon>Pseudomonadales</taxon>
        <taxon>Marinobacteraceae</taxon>
        <taxon>Marinobacter</taxon>
    </lineage>
</organism>
<feature type="compositionally biased region" description="Polar residues" evidence="1">
    <location>
        <begin position="246"/>
        <end position="260"/>
    </location>
</feature>
<feature type="region of interest" description="Disordered" evidence="1">
    <location>
        <begin position="246"/>
        <end position="285"/>
    </location>
</feature>
<feature type="signal peptide" evidence="2">
    <location>
        <begin position="1"/>
        <end position="26"/>
    </location>
</feature>
<accession>A0A1W6K7D1</accession>
<dbReference type="PROSITE" id="PS51257">
    <property type="entry name" value="PROKAR_LIPOPROTEIN"/>
    <property type="match status" value="1"/>
</dbReference>
<evidence type="ECO:0000256" key="1">
    <source>
        <dbReference type="SAM" id="MobiDB-lite"/>
    </source>
</evidence>
<evidence type="ECO:0000313" key="4">
    <source>
        <dbReference type="Proteomes" id="UP000193100"/>
    </source>
</evidence>